<evidence type="ECO:0000256" key="8">
    <source>
        <dbReference type="ARBA" id="ARBA00022842"/>
    </source>
</evidence>
<evidence type="ECO:0000256" key="10">
    <source>
        <dbReference type="ARBA" id="ARBA00023172"/>
    </source>
</evidence>
<dbReference type="InterPro" id="IPR012337">
    <property type="entry name" value="RNaseH-like_sf"/>
</dbReference>
<dbReference type="GO" id="GO:0048476">
    <property type="term" value="C:Holliday junction resolvase complex"/>
    <property type="evidence" value="ECO:0007669"/>
    <property type="project" value="UniProtKB-UniRule"/>
</dbReference>
<protein>
    <recommendedName>
        <fullName evidence="13 14">Crossover junction endodeoxyribonuclease RuvC</fullName>
        <ecNumber evidence="13 14">3.1.21.10</ecNumber>
    </recommendedName>
    <alternativeName>
        <fullName evidence="13">Holliday junction nuclease RuvC</fullName>
    </alternativeName>
    <alternativeName>
        <fullName evidence="13">Holliday junction resolvase RuvC</fullName>
    </alternativeName>
</protein>
<keyword evidence="10 13" id="KW-0233">DNA recombination</keyword>
<dbReference type="GO" id="GO:0000287">
    <property type="term" value="F:magnesium ion binding"/>
    <property type="evidence" value="ECO:0007669"/>
    <property type="project" value="UniProtKB-UniRule"/>
</dbReference>
<dbReference type="PANTHER" id="PTHR30194">
    <property type="entry name" value="CROSSOVER JUNCTION ENDODEOXYRIBONUCLEASE RUVC"/>
    <property type="match status" value="1"/>
</dbReference>
<dbReference type="NCBIfam" id="NF000711">
    <property type="entry name" value="PRK00039.2-1"/>
    <property type="match status" value="1"/>
</dbReference>
<evidence type="ECO:0000256" key="6">
    <source>
        <dbReference type="ARBA" id="ARBA00022763"/>
    </source>
</evidence>
<keyword evidence="8 13" id="KW-0460">Magnesium</keyword>
<keyword evidence="3 13" id="KW-0540">Nuclease</keyword>
<keyword evidence="2 13" id="KW-0963">Cytoplasm</keyword>
<comment type="catalytic activity">
    <reaction evidence="12 13">
        <text>Endonucleolytic cleavage at a junction such as a reciprocal single-stranded crossover between two homologous DNA duplexes (Holliday junction).</text>
        <dbReference type="EC" id="3.1.21.10"/>
    </reaction>
</comment>
<dbReference type="InterPro" id="IPR002176">
    <property type="entry name" value="X-over_junc_endoDNase_RuvC"/>
</dbReference>
<evidence type="ECO:0000256" key="13">
    <source>
        <dbReference type="HAMAP-Rule" id="MF_00034"/>
    </source>
</evidence>
<evidence type="ECO:0000256" key="11">
    <source>
        <dbReference type="ARBA" id="ARBA00023204"/>
    </source>
</evidence>
<dbReference type="Gene3D" id="3.30.420.10">
    <property type="entry name" value="Ribonuclease H-like superfamily/Ribonuclease H"/>
    <property type="match status" value="1"/>
</dbReference>
<feature type="active site" evidence="13">
    <location>
        <position position="69"/>
    </location>
</feature>
<comment type="cofactor">
    <cofactor evidence="13">
        <name>Mg(2+)</name>
        <dbReference type="ChEBI" id="CHEBI:18420"/>
    </cofactor>
    <text evidence="13">Binds 2 Mg(2+) ion per subunit.</text>
</comment>
<name>A0A928Y4X9_UNCKA</name>
<feature type="binding site" evidence="13">
    <location>
        <position position="142"/>
    </location>
    <ligand>
        <name>Mg(2+)</name>
        <dbReference type="ChEBI" id="CHEBI:18420"/>
        <label>1</label>
    </ligand>
</feature>
<keyword evidence="7 13" id="KW-0378">Hydrolase</keyword>
<comment type="similarity">
    <text evidence="1 13">Belongs to the RuvC family.</text>
</comment>
<dbReference type="HAMAP" id="MF_00034">
    <property type="entry name" value="RuvC"/>
    <property type="match status" value="1"/>
</dbReference>
<evidence type="ECO:0000256" key="1">
    <source>
        <dbReference type="ARBA" id="ARBA00009518"/>
    </source>
</evidence>
<comment type="caution">
    <text evidence="15">The sequence shown here is derived from an EMBL/GenBank/DDBJ whole genome shotgun (WGS) entry which is preliminary data.</text>
</comment>
<dbReference type="GO" id="GO:0008821">
    <property type="term" value="F:crossover junction DNA endonuclease activity"/>
    <property type="evidence" value="ECO:0007669"/>
    <property type="project" value="UniProtKB-UniRule"/>
</dbReference>
<dbReference type="CDD" id="cd16962">
    <property type="entry name" value="RuvC"/>
    <property type="match status" value="1"/>
</dbReference>
<comment type="subcellular location">
    <subcellularLocation>
        <location evidence="13">Cytoplasm</location>
    </subcellularLocation>
</comment>
<evidence type="ECO:0000313" key="15">
    <source>
        <dbReference type="EMBL" id="MBE7525325.1"/>
    </source>
</evidence>
<dbReference type="EMBL" id="JABTTY010000001">
    <property type="protein sequence ID" value="MBE7525325.1"/>
    <property type="molecule type" value="Genomic_DNA"/>
</dbReference>
<dbReference type="Proteomes" id="UP000710385">
    <property type="component" value="Unassembled WGS sequence"/>
</dbReference>
<feature type="binding site" evidence="13">
    <location>
        <position position="9"/>
    </location>
    <ligand>
        <name>Mg(2+)</name>
        <dbReference type="ChEBI" id="CHEBI:18420"/>
        <label>1</label>
    </ligand>
</feature>
<feature type="active site" evidence="13">
    <location>
        <position position="142"/>
    </location>
</feature>
<dbReference type="GO" id="GO:0003677">
    <property type="term" value="F:DNA binding"/>
    <property type="evidence" value="ECO:0007669"/>
    <property type="project" value="UniProtKB-KW"/>
</dbReference>
<evidence type="ECO:0000256" key="4">
    <source>
        <dbReference type="ARBA" id="ARBA00022723"/>
    </source>
</evidence>
<feature type="active site" evidence="13">
    <location>
        <position position="9"/>
    </location>
</feature>
<evidence type="ECO:0000313" key="16">
    <source>
        <dbReference type="Proteomes" id="UP000710385"/>
    </source>
</evidence>
<gene>
    <name evidence="13 15" type="primary">ruvC</name>
    <name evidence="15" type="ORF">HS096_02980</name>
</gene>
<evidence type="ECO:0000256" key="14">
    <source>
        <dbReference type="NCBIfam" id="TIGR00228"/>
    </source>
</evidence>
<dbReference type="PRINTS" id="PR00696">
    <property type="entry name" value="RSOLVASERUVC"/>
</dbReference>
<dbReference type="InterPro" id="IPR036397">
    <property type="entry name" value="RNaseH_sf"/>
</dbReference>
<dbReference type="Pfam" id="PF02075">
    <property type="entry name" value="RuvC"/>
    <property type="match status" value="1"/>
</dbReference>
<evidence type="ECO:0000256" key="2">
    <source>
        <dbReference type="ARBA" id="ARBA00022490"/>
    </source>
</evidence>
<accession>A0A928Y4X9</accession>
<evidence type="ECO:0000256" key="3">
    <source>
        <dbReference type="ARBA" id="ARBA00022722"/>
    </source>
</evidence>
<dbReference type="SUPFAM" id="SSF53098">
    <property type="entry name" value="Ribonuclease H-like"/>
    <property type="match status" value="1"/>
</dbReference>
<comment type="function">
    <text evidence="13">The RuvA-RuvB-RuvC complex processes Holliday junction (HJ) DNA during genetic recombination and DNA repair. Endonuclease that resolves HJ intermediates. Cleaves cruciform DNA by making single-stranded nicks across the HJ at symmetrical positions within the homologous arms, yielding a 5'-phosphate and a 3'-hydroxyl group; requires a central core of homology in the junction. The consensus cleavage sequence is 5'-(A/T)TT(C/G)-3'. Cleavage occurs on the 3'-side of the TT dinucleotide at the point of strand exchange. HJ branch migration catalyzed by RuvA-RuvB allows RuvC to scan DNA until it finds its consensus sequence, where it cleaves and resolves the cruciform DNA.</text>
</comment>
<evidence type="ECO:0000256" key="12">
    <source>
        <dbReference type="ARBA" id="ARBA00029354"/>
    </source>
</evidence>
<feature type="binding site" evidence="13">
    <location>
        <position position="69"/>
    </location>
    <ligand>
        <name>Mg(2+)</name>
        <dbReference type="ChEBI" id="CHEBI:18420"/>
        <label>2</label>
    </ligand>
</feature>
<keyword evidence="9 13" id="KW-0238">DNA-binding</keyword>
<sequence>MSFRMLGVDPGFGRTGLGIVEIEGDEARHTWHSVIDTDAGLPFSERLLAVRNDLQEAIRRFRPDAAAVESLFFQTNAKTAMKVGMARGVILLALADAGIPIVDLTPNQVKQGIAGWGGADKRQVQAMVTRLLVLPEPPKPDDAADALALAIVGGSVYRQEQVQAAGEAKKLP</sequence>
<evidence type="ECO:0000256" key="9">
    <source>
        <dbReference type="ARBA" id="ARBA00023125"/>
    </source>
</evidence>
<evidence type="ECO:0000256" key="5">
    <source>
        <dbReference type="ARBA" id="ARBA00022759"/>
    </source>
</evidence>
<dbReference type="GO" id="GO:0005737">
    <property type="term" value="C:cytoplasm"/>
    <property type="evidence" value="ECO:0007669"/>
    <property type="project" value="UniProtKB-SubCell"/>
</dbReference>
<comment type="subunit">
    <text evidence="13">Homodimer which binds Holliday junction (HJ) DNA. The HJ becomes 2-fold symmetrical on binding to RuvC with unstacked arms; it has a different conformation from HJ DNA in complex with RuvA. In the full resolvosome a probable DNA-RuvA(4)-RuvB(12)-RuvC(2) complex forms which resolves the HJ.</text>
</comment>
<keyword evidence="11 13" id="KW-0234">DNA repair</keyword>
<evidence type="ECO:0000256" key="7">
    <source>
        <dbReference type="ARBA" id="ARBA00022801"/>
    </source>
</evidence>
<keyword evidence="5 13" id="KW-0255">Endonuclease</keyword>
<keyword evidence="6 13" id="KW-0227">DNA damage</keyword>
<dbReference type="InterPro" id="IPR020563">
    <property type="entry name" value="X-over_junc_endoDNase_Mg_BS"/>
</dbReference>
<dbReference type="PANTHER" id="PTHR30194:SF3">
    <property type="entry name" value="CROSSOVER JUNCTION ENDODEOXYRIBONUCLEASE RUVC"/>
    <property type="match status" value="1"/>
</dbReference>
<dbReference type="AlphaFoldDB" id="A0A928Y4X9"/>
<dbReference type="GO" id="GO:0006281">
    <property type="term" value="P:DNA repair"/>
    <property type="evidence" value="ECO:0007669"/>
    <property type="project" value="UniProtKB-UniRule"/>
</dbReference>
<dbReference type="EC" id="3.1.21.10" evidence="13 14"/>
<reference evidence="15" key="1">
    <citation type="submission" date="2020-05" db="EMBL/GenBank/DDBJ databases">
        <title>High-Quality Genomes of Partial-Nitritation/Anammox System by Hierarchical Clustering Based Hybrid Assembly.</title>
        <authorList>
            <person name="Liu L."/>
            <person name="Wang Y."/>
            <person name="Che Y."/>
            <person name="Chen Y."/>
            <person name="Xia Y."/>
            <person name="Luo R."/>
            <person name="Cheng S.H."/>
            <person name="Zheng C."/>
            <person name="Zhang T."/>
        </authorList>
    </citation>
    <scope>NUCLEOTIDE SEQUENCE</scope>
    <source>
        <strain evidence="15">H1_PAT1</strain>
    </source>
</reference>
<dbReference type="PROSITE" id="PS01321">
    <property type="entry name" value="RUVC"/>
    <property type="match status" value="1"/>
</dbReference>
<keyword evidence="4 13" id="KW-0479">Metal-binding</keyword>
<proteinExistence type="inferred from homology"/>
<dbReference type="FunFam" id="3.30.420.10:FF:000002">
    <property type="entry name" value="Crossover junction endodeoxyribonuclease RuvC"/>
    <property type="match status" value="1"/>
</dbReference>
<dbReference type="GO" id="GO:0006310">
    <property type="term" value="P:DNA recombination"/>
    <property type="evidence" value="ECO:0007669"/>
    <property type="project" value="UniProtKB-UniRule"/>
</dbReference>
<dbReference type="NCBIfam" id="TIGR00228">
    <property type="entry name" value="ruvC"/>
    <property type="match status" value="1"/>
</dbReference>
<organism evidence="15 16">
    <name type="scientific">candidate division WWE3 bacterium</name>
    <dbReference type="NCBI Taxonomy" id="2053526"/>
    <lineage>
        <taxon>Bacteria</taxon>
        <taxon>Katanobacteria</taxon>
    </lineage>
</organism>